<name>A0AA40CHU4_9PEZI</name>
<dbReference type="AlphaFoldDB" id="A0AA40CHU4"/>
<evidence type="ECO:0000313" key="3">
    <source>
        <dbReference type="Proteomes" id="UP001175001"/>
    </source>
</evidence>
<keyword evidence="3" id="KW-1185">Reference proteome</keyword>
<accession>A0AA40CHU4</accession>
<sequence length="260" mass="27418">MLPTIVGCPGAWHTADFFDDLATSFRARGYNFVSQDAPGVLDLANGFDATADKDADSLRANLLVPLVESGQDVALLMHSYGGVYGAAAVRGLSKAERQNAGQAGGVVGLIFVSAVTPVAGKSTLDMMGTDKDHLPPWVDYNDATGFVAFSGARDVMYHDLAEPIATRFLSMVKPQALNSLNSPVSYSPLADPFFANKSAYVLCGADRVIPLAGQEAYAALGGIERTVLVPQASHAFFATAQEEVVDATAKLLEDIRASDE</sequence>
<proteinExistence type="predicted"/>
<gene>
    <name evidence="2" type="ORF">DIS24_g10173</name>
</gene>
<dbReference type="InterPro" id="IPR029058">
    <property type="entry name" value="AB_hydrolase_fold"/>
</dbReference>
<dbReference type="InterPro" id="IPR000073">
    <property type="entry name" value="AB_hydrolase_1"/>
</dbReference>
<dbReference type="PANTHER" id="PTHR37017:SF13">
    <property type="entry name" value="AB HYDROLASE-1 DOMAIN-CONTAINING PROTEIN"/>
    <property type="match status" value="1"/>
</dbReference>
<dbReference type="EMBL" id="JAUJDW010000103">
    <property type="protein sequence ID" value="KAK0638093.1"/>
    <property type="molecule type" value="Genomic_DNA"/>
</dbReference>
<comment type="caution">
    <text evidence="2">The sequence shown here is derived from an EMBL/GenBank/DDBJ whole genome shotgun (WGS) entry which is preliminary data.</text>
</comment>
<feature type="domain" description="AB hydrolase-1" evidence="1">
    <location>
        <begin position="5"/>
        <end position="247"/>
    </location>
</feature>
<dbReference type="Gene3D" id="3.40.50.1820">
    <property type="entry name" value="alpha/beta hydrolase"/>
    <property type="match status" value="1"/>
</dbReference>
<evidence type="ECO:0000313" key="2">
    <source>
        <dbReference type="EMBL" id="KAK0638093.1"/>
    </source>
</evidence>
<organism evidence="2 3">
    <name type="scientific">Lasiodiplodia hormozganensis</name>
    <dbReference type="NCBI Taxonomy" id="869390"/>
    <lineage>
        <taxon>Eukaryota</taxon>
        <taxon>Fungi</taxon>
        <taxon>Dikarya</taxon>
        <taxon>Ascomycota</taxon>
        <taxon>Pezizomycotina</taxon>
        <taxon>Dothideomycetes</taxon>
        <taxon>Dothideomycetes incertae sedis</taxon>
        <taxon>Botryosphaeriales</taxon>
        <taxon>Botryosphaeriaceae</taxon>
        <taxon>Lasiodiplodia</taxon>
    </lineage>
</organism>
<dbReference type="Proteomes" id="UP001175001">
    <property type="component" value="Unassembled WGS sequence"/>
</dbReference>
<dbReference type="InterPro" id="IPR052897">
    <property type="entry name" value="Sec-Metab_Biosynth_Hydrolase"/>
</dbReference>
<dbReference type="PANTHER" id="PTHR37017">
    <property type="entry name" value="AB HYDROLASE-1 DOMAIN-CONTAINING PROTEIN-RELATED"/>
    <property type="match status" value="1"/>
</dbReference>
<reference evidence="2" key="1">
    <citation type="submission" date="2023-06" db="EMBL/GenBank/DDBJ databases">
        <title>Multi-omics analyses reveal the molecular pathogenesis toolkit of Lasiodiplodia hormozganensis, a cross-kingdom pathogen.</title>
        <authorList>
            <person name="Felix C."/>
            <person name="Meneses R."/>
            <person name="Goncalves M.F.M."/>
            <person name="Tilleman L."/>
            <person name="Duarte A.S."/>
            <person name="Jorrin-Novo J.V."/>
            <person name="Van De Peer Y."/>
            <person name="Deforce D."/>
            <person name="Van Nieuwerburgh F."/>
            <person name="Esteves A.C."/>
            <person name="Alves A."/>
        </authorList>
    </citation>
    <scope>NUCLEOTIDE SEQUENCE</scope>
    <source>
        <strain evidence="2">CBS 339.90</strain>
    </source>
</reference>
<dbReference type="Pfam" id="PF12697">
    <property type="entry name" value="Abhydrolase_6"/>
    <property type="match status" value="1"/>
</dbReference>
<evidence type="ECO:0000259" key="1">
    <source>
        <dbReference type="Pfam" id="PF12697"/>
    </source>
</evidence>
<protein>
    <recommendedName>
        <fullName evidence="1">AB hydrolase-1 domain-containing protein</fullName>
    </recommendedName>
</protein>
<dbReference type="SUPFAM" id="SSF53474">
    <property type="entry name" value="alpha/beta-Hydrolases"/>
    <property type="match status" value="1"/>
</dbReference>